<keyword evidence="9 12" id="KW-0201">Cytochrome c-type biogenesis</keyword>
<organism evidence="14 15">
    <name type="scientific">Pseudidiomarina indica</name>
    <dbReference type="NCBI Taxonomy" id="1159017"/>
    <lineage>
        <taxon>Bacteria</taxon>
        <taxon>Pseudomonadati</taxon>
        <taxon>Pseudomonadota</taxon>
        <taxon>Gammaproteobacteria</taxon>
        <taxon>Alteromonadales</taxon>
        <taxon>Idiomarinaceae</taxon>
        <taxon>Pseudidiomarina</taxon>
    </lineage>
</organism>
<keyword evidence="5 12" id="KW-0813">Transport</keyword>
<keyword evidence="15" id="KW-1185">Reference proteome</keyword>
<evidence type="ECO:0000256" key="11">
    <source>
        <dbReference type="ARBA" id="ARBA00023136"/>
    </source>
</evidence>
<evidence type="ECO:0000256" key="10">
    <source>
        <dbReference type="ARBA" id="ARBA00022989"/>
    </source>
</evidence>
<evidence type="ECO:0000256" key="9">
    <source>
        <dbReference type="ARBA" id="ARBA00022748"/>
    </source>
</evidence>
<evidence type="ECO:0000256" key="4">
    <source>
        <dbReference type="ARBA" id="ARBA00016461"/>
    </source>
</evidence>
<keyword evidence="10 12" id="KW-1133">Transmembrane helix</keyword>
<sequence>MAFDSWQELIWMGGYGWYVWLAYGMTFLAIALLTIHGLLTRKKLRQLAVKKQQQQQRIARRKQQERNRSKLADDSTS</sequence>
<keyword evidence="7 12" id="KW-0997">Cell inner membrane</keyword>
<evidence type="ECO:0000256" key="13">
    <source>
        <dbReference type="SAM" id="MobiDB-lite"/>
    </source>
</evidence>
<evidence type="ECO:0000256" key="7">
    <source>
        <dbReference type="ARBA" id="ARBA00022519"/>
    </source>
</evidence>
<dbReference type="GO" id="GO:0005886">
    <property type="term" value="C:plasma membrane"/>
    <property type="evidence" value="ECO:0007669"/>
    <property type="project" value="UniProtKB-SubCell"/>
</dbReference>
<dbReference type="STRING" id="1159017.SAMN02927930_00830"/>
<accession>A0A1G6BJ22</accession>
<dbReference type="PANTHER" id="PTHR37531">
    <property type="entry name" value="HEME EXPORTER PROTEIN D"/>
    <property type="match status" value="1"/>
</dbReference>
<dbReference type="RefSeq" id="WP_092592043.1">
    <property type="nucleotide sequence ID" value="NZ_FMXN01000003.1"/>
</dbReference>
<dbReference type="GO" id="GO:0015886">
    <property type="term" value="P:heme transport"/>
    <property type="evidence" value="ECO:0007669"/>
    <property type="project" value="InterPro"/>
</dbReference>
<evidence type="ECO:0000313" key="15">
    <source>
        <dbReference type="Proteomes" id="UP000199626"/>
    </source>
</evidence>
<dbReference type="InterPro" id="IPR052075">
    <property type="entry name" value="Heme_exporter_D"/>
</dbReference>
<dbReference type="AlphaFoldDB" id="A0A1G6BJ22"/>
<dbReference type="PANTHER" id="PTHR37531:SF1">
    <property type="entry name" value="HEME EXPORTER PROTEIN D"/>
    <property type="match status" value="1"/>
</dbReference>
<dbReference type="EMBL" id="FMXN01000003">
    <property type="protein sequence ID" value="SDB20583.1"/>
    <property type="molecule type" value="Genomic_DNA"/>
</dbReference>
<keyword evidence="8 12" id="KW-0812">Transmembrane</keyword>
<evidence type="ECO:0000313" key="14">
    <source>
        <dbReference type="EMBL" id="SDB20583.1"/>
    </source>
</evidence>
<feature type="compositionally biased region" description="Basic and acidic residues" evidence="13">
    <location>
        <begin position="62"/>
        <end position="77"/>
    </location>
</feature>
<dbReference type="Pfam" id="PF04995">
    <property type="entry name" value="CcmD"/>
    <property type="match status" value="1"/>
</dbReference>
<reference evidence="15" key="1">
    <citation type="submission" date="2016-10" db="EMBL/GenBank/DDBJ databases">
        <authorList>
            <person name="Varghese N."/>
            <person name="Submissions S."/>
        </authorList>
    </citation>
    <scope>NUCLEOTIDE SEQUENCE [LARGE SCALE GENOMIC DNA]</scope>
    <source>
        <strain evidence="15">CGMCC 1.10824</strain>
    </source>
</reference>
<evidence type="ECO:0000256" key="8">
    <source>
        <dbReference type="ARBA" id="ARBA00022692"/>
    </source>
</evidence>
<protein>
    <recommendedName>
        <fullName evidence="4 12">Heme exporter protein D</fullName>
    </recommendedName>
</protein>
<dbReference type="OrthoDB" id="9815607at2"/>
<dbReference type="Proteomes" id="UP000199626">
    <property type="component" value="Unassembled WGS sequence"/>
</dbReference>
<dbReference type="GO" id="GO:1903607">
    <property type="term" value="P:cytochrome c biosynthetic process"/>
    <property type="evidence" value="ECO:0007669"/>
    <property type="project" value="TreeGrafter"/>
</dbReference>
<comment type="similarity">
    <text evidence="3 12">Belongs to the CcmD/CycX/HelD family.</text>
</comment>
<comment type="function">
    <text evidence="1 12">Required for the export of heme to the periplasm for the biogenesis of c-type cytochromes.</text>
</comment>
<feature type="transmembrane region" description="Helical" evidence="12">
    <location>
        <begin position="20"/>
        <end position="39"/>
    </location>
</feature>
<evidence type="ECO:0000256" key="5">
    <source>
        <dbReference type="ARBA" id="ARBA00022448"/>
    </source>
</evidence>
<dbReference type="InterPro" id="IPR007078">
    <property type="entry name" value="Haem_export_protD_CcmD"/>
</dbReference>
<evidence type="ECO:0000256" key="12">
    <source>
        <dbReference type="RuleBase" id="RU363101"/>
    </source>
</evidence>
<evidence type="ECO:0000256" key="1">
    <source>
        <dbReference type="ARBA" id="ARBA00002442"/>
    </source>
</evidence>
<evidence type="ECO:0000256" key="3">
    <source>
        <dbReference type="ARBA" id="ARBA00008741"/>
    </source>
</evidence>
<keyword evidence="6 12" id="KW-1003">Cell membrane</keyword>
<dbReference type="NCBIfam" id="TIGR03141">
    <property type="entry name" value="cytochro_ccmD"/>
    <property type="match status" value="1"/>
</dbReference>
<dbReference type="GO" id="GO:0017004">
    <property type="term" value="P:cytochrome complex assembly"/>
    <property type="evidence" value="ECO:0007669"/>
    <property type="project" value="UniProtKB-KW"/>
</dbReference>
<feature type="region of interest" description="Disordered" evidence="13">
    <location>
        <begin position="56"/>
        <end position="77"/>
    </location>
</feature>
<evidence type="ECO:0000256" key="6">
    <source>
        <dbReference type="ARBA" id="ARBA00022475"/>
    </source>
</evidence>
<comment type="subcellular location">
    <subcellularLocation>
        <location evidence="2 12">Cell inner membrane</location>
        <topology evidence="2 12">Single-pass membrane protein</topology>
    </subcellularLocation>
</comment>
<keyword evidence="11 12" id="KW-0472">Membrane</keyword>
<gene>
    <name evidence="14" type="ORF">SAMN02927930_00830</name>
</gene>
<evidence type="ECO:0000256" key="2">
    <source>
        <dbReference type="ARBA" id="ARBA00004377"/>
    </source>
</evidence>
<name>A0A1G6BJ22_9GAMM</name>
<proteinExistence type="inferred from homology"/>